<gene>
    <name evidence="5" type="primary">Dsim\GD13307</name>
    <name evidence="5" type="ORF">Dsimw501_GD13307</name>
</gene>
<proteinExistence type="predicted"/>
<reference evidence="5" key="1">
    <citation type="journal article" date="2013" name="Genome Res.">
        <title>A second-generation assembly of the Drosophila simulans genome provides new insights into patterns of lineage-specific divergence.</title>
        <authorList>
            <person name="Hu T.T."/>
            <person name="Eisen M.B."/>
            <person name="Thornton K.R."/>
            <person name="Andolfatto P."/>
        </authorList>
    </citation>
    <scope>NUCLEOTIDE SEQUENCE [LARGE SCALE GENOMIC DNA]</scope>
    <source>
        <strain evidence="5">W501</strain>
    </source>
</reference>
<reference evidence="5" key="2">
    <citation type="submission" date="2014-06" db="EMBL/GenBank/DDBJ databases">
        <authorList>
            <person name="Hu T."/>
            <person name="Eisen M.B."/>
            <person name="Thornton K.R."/>
            <person name="Andolfatto P."/>
        </authorList>
    </citation>
    <scope>NUCLEOTIDE SEQUENCE</scope>
    <source>
        <strain evidence="5">W501</strain>
    </source>
</reference>
<dbReference type="PANTHER" id="PTHR16047:SF7">
    <property type="entry name" value="E3 UBIQUITIN-PROTEIN LIGASE RFWD3"/>
    <property type="match status" value="1"/>
</dbReference>
<dbReference type="PANTHER" id="PTHR16047">
    <property type="entry name" value="RFWD3 PROTEIN"/>
    <property type="match status" value="1"/>
</dbReference>
<reference evidence="5" key="3">
    <citation type="submission" date="2015-04" db="EMBL/GenBank/DDBJ databases">
        <authorList>
            <consortium name="FlyBase"/>
        </authorList>
    </citation>
    <scope>NUCLEOTIDE SEQUENCE</scope>
    <source>
        <strain evidence="5">W501</strain>
    </source>
</reference>
<dbReference type="GO" id="GO:0008270">
    <property type="term" value="F:zinc ion binding"/>
    <property type="evidence" value="ECO:0007669"/>
    <property type="project" value="UniProtKB-KW"/>
</dbReference>
<protein>
    <recommendedName>
        <fullName evidence="4">RING-type domain-containing protein</fullName>
    </recommendedName>
</protein>
<evidence type="ECO:0000256" key="2">
    <source>
        <dbReference type="ARBA" id="ARBA00022833"/>
    </source>
</evidence>
<dbReference type="Bgee" id="FBgn0185026">
    <property type="expression patterns" value="Expressed in male reproductive system and 2 other cell types or tissues"/>
</dbReference>
<name>A0A0J9RQ15_DROSI</name>
<dbReference type="PROSITE" id="PS50089">
    <property type="entry name" value="ZF_RING_2"/>
    <property type="match status" value="1"/>
</dbReference>
<dbReference type="AlphaFoldDB" id="A0A0J9RQ15"/>
<dbReference type="GO" id="GO:0016567">
    <property type="term" value="P:protein ubiquitination"/>
    <property type="evidence" value="ECO:0007669"/>
    <property type="project" value="InterPro"/>
</dbReference>
<dbReference type="GO" id="GO:0005634">
    <property type="term" value="C:nucleus"/>
    <property type="evidence" value="ECO:0007669"/>
    <property type="project" value="InterPro"/>
</dbReference>
<dbReference type="InterPro" id="IPR013083">
    <property type="entry name" value="Znf_RING/FYVE/PHD"/>
</dbReference>
<dbReference type="SUPFAM" id="SSF57850">
    <property type="entry name" value="RING/U-box"/>
    <property type="match status" value="1"/>
</dbReference>
<evidence type="ECO:0000259" key="4">
    <source>
        <dbReference type="PROSITE" id="PS50089"/>
    </source>
</evidence>
<dbReference type="FunFam" id="3.30.40.10:FF:001170">
    <property type="entry name" value="GD13307"/>
    <property type="match status" value="1"/>
</dbReference>
<accession>A0A0J9RQ15</accession>
<feature type="domain" description="RING-type" evidence="4">
    <location>
        <begin position="101"/>
        <end position="144"/>
    </location>
</feature>
<evidence type="ECO:0000256" key="1">
    <source>
        <dbReference type="ARBA" id="ARBA00022771"/>
    </source>
</evidence>
<keyword evidence="1 3" id="KW-0479">Metal-binding</keyword>
<dbReference type="Gene3D" id="3.30.40.10">
    <property type="entry name" value="Zinc/RING finger domain, C3HC4 (zinc finger)"/>
    <property type="match status" value="1"/>
</dbReference>
<dbReference type="EMBL" id="CM002912">
    <property type="protein sequence ID" value="KMY97454.1"/>
    <property type="molecule type" value="Genomic_DNA"/>
</dbReference>
<sequence length="163" mass="19164">MLHLPKIVDLLAELQKQEKEIQEMILEESFASPEQRLVQLESVTSRMHQYHSRREDILLSLEEELGKYEYSTRVVKRVAQMHIQLKSSNKALDFLYKINICSICDLKCESHGRHSMVSLRCGHLFGRHCINNVLRESSRCPTCSRAARQHEVRRIYGLHFYPI</sequence>
<evidence type="ECO:0000256" key="3">
    <source>
        <dbReference type="PROSITE-ProRule" id="PRU00175"/>
    </source>
</evidence>
<dbReference type="Proteomes" id="UP000035880">
    <property type="component" value="Chromosome 3L"/>
</dbReference>
<dbReference type="InterPro" id="IPR001841">
    <property type="entry name" value="Znf_RING"/>
</dbReference>
<dbReference type="OrthoDB" id="5600418at2759"/>
<dbReference type="InterPro" id="IPR037381">
    <property type="entry name" value="RFWD3"/>
</dbReference>
<evidence type="ECO:0000313" key="5">
    <source>
        <dbReference type="EMBL" id="KMY97454.1"/>
    </source>
</evidence>
<dbReference type="GO" id="GO:0036297">
    <property type="term" value="P:interstrand cross-link repair"/>
    <property type="evidence" value="ECO:0007669"/>
    <property type="project" value="InterPro"/>
</dbReference>
<dbReference type="Pfam" id="PF13639">
    <property type="entry name" value="zf-RING_2"/>
    <property type="match status" value="1"/>
</dbReference>
<organism evidence="5">
    <name type="scientific">Drosophila simulans</name>
    <name type="common">Fruit fly</name>
    <dbReference type="NCBI Taxonomy" id="7240"/>
    <lineage>
        <taxon>Eukaryota</taxon>
        <taxon>Metazoa</taxon>
        <taxon>Ecdysozoa</taxon>
        <taxon>Arthropoda</taxon>
        <taxon>Hexapoda</taxon>
        <taxon>Insecta</taxon>
        <taxon>Pterygota</taxon>
        <taxon>Neoptera</taxon>
        <taxon>Endopterygota</taxon>
        <taxon>Diptera</taxon>
        <taxon>Brachycera</taxon>
        <taxon>Muscomorpha</taxon>
        <taxon>Ephydroidea</taxon>
        <taxon>Drosophilidae</taxon>
        <taxon>Drosophila</taxon>
        <taxon>Sophophora</taxon>
    </lineage>
</organism>
<keyword evidence="2" id="KW-0862">Zinc</keyword>
<dbReference type="GO" id="GO:0004842">
    <property type="term" value="F:ubiquitin-protein transferase activity"/>
    <property type="evidence" value="ECO:0007669"/>
    <property type="project" value="InterPro"/>
</dbReference>
<keyword evidence="1 3" id="KW-0863">Zinc-finger</keyword>
<dbReference type="KEGG" id="dsi:Dsimw501_GD13307"/>